<sequence>MKTMSFCNVPGIACLILLSIFMVATLAAPTPGDYGGHGGFGGGHLGGHGGYGGHHGYRQEYYGPAHYGFQYGVHDPHHGANFGHQEEREGYTTRGSYYVNLPDGRLQKVEYIADEHGYRPIVSYEGHAHYPSHGGYGGHHGGGY</sequence>
<dbReference type="RefSeq" id="XP_018017501.1">
    <property type="nucleotide sequence ID" value="XM_018162012.2"/>
</dbReference>
<keyword evidence="4" id="KW-1185">Reference proteome</keyword>
<evidence type="ECO:0000256" key="2">
    <source>
        <dbReference type="PROSITE-ProRule" id="PRU00497"/>
    </source>
</evidence>
<dbReference type="KEGG" id="hazt:108674108"/>
<dbReference type="PRINTS" id="PR00947">
    <property type="entry name" value="CUTICLE"/>
</dbReference>
<dbReference type="OrthoDB" id="6366997at2759"/>
<dbReference type="OMA" id="MYHASGD"/>
<dbReference type="GO" id="GO:0031012">
    <property type="term" value="C:extracellular matrix"/>
    <property type="evidence" value="ECO:0007669"/>
    <property type="project" value="TreeGrafter"/>
</dbReference>
<dbReference type="InterPro" id="IPR000618">
    <property type="entry name" value="Insect_cuticle"/>
</dbReference>
<dbReference type="InterPro" id="IPR031311">
    <property type="entry name" value="CHIT_BIND_RR_consensus"/>
</dbReference>
<keyword evidence="1 2" id="KW-0193">Cuticle</keyword>
<dbReference type="GeneID" id="108674108"/>
<evidence type="ECO:0000313" key="4">
    <source>
        <dbReference type="Proteomes" id="UP000694843"/>
    </source>
</evidence>
<name>A0A8B7NX90_HYAAZ</name>
<accession>A0A8B7NX90</accession>
<dbReference type="AlphaFoldDB" id="A0A8B7NX90"/>
<keyword evidence="3" id="KW-0732">Signal</keyword>
<evidence type="ECO:0000313" key="5">
    <source>
        <dbReference type="RefSeq" id="XP_018017501.1"/>
    </source>
</evidence>
<gene>
    <name evidence="5" type="primary">LOC108674108</name>
</gene>
<dbReference type="PROSITE" id="PS00233">
    <property type="entry name" value="CHIT_BIND_RR_1"/>
    <property type="match status" value="1"/>
</dbReference>
<feature type="signal peptide" evidence="3">
    <location>
        <begin position="1"/>
        <end position="27"/>
    </location>
</feature>
<dbReference type="Proteomes" id="UP000694843">
    <property type="component" value="Unplaced"/>
</dbReference>
<dbReference type="PROSITE" id="PS51155">
    <property type="entry name" value="CHIT_BIND_RR_2"/>
    <property type="match status" value="1"/>
</dbReference>
<protein>
    <submittedName>
        <fullName evidence="5">Adult-specific cuticular protein ACP-20</fullName>
    </submittedName>
</protein>
<dbReference type="GO" id="GO:0005615">
    <property type="term" value="C:extracellular space"/>
    <property type="evidence" value="ECO:0007669"/>
    <property type="project" value="TreeGrafter"/>
</dbReference>
<evidence type="ECO:0000256" key="1">
    <source>
        <dbReference type="ARBA" id="ARBA00022460"/>
    </source>
</evidence>
<feature type="chain" id="PRO_5034100956" evidence="3">
    <location>
        <begin position="28"/>
        <end position="144"/>
    </location>
</feature>
<dbReference type="Pfam" id="PF00379">
    <property type="entry name" value="Chitin_bind_4"/>
    <property type="match status" value="1"/>
</dbReference>
<reference evidence="5" key="1">
    <citation type="submission" date="2025-08" db="UniProtKB">
        <authorList>
            <consortium name="RefSeq"/>
        </authorList>
    </citation>
    <scope>IDENTIFICATION</scope>
    <source>
        <tissue evidence="5">Whole organism</tissue>
    </source>
</reference>
<proteinExistence type="predicted"/>
<evidence type="ECO:0000256" key="3">
    <source>
        <dbReference type="SAM" id="SignalP"/>
    </source>
</evidence>
<organism evidence="4 5">
    <name type="scientific">Hyalella azteca</name>
    <name type="common">Amphipod</name>
    <dbReference type="NCBI Taxonomy" id="294128"/>
    <lineage>
        <taxon>Eukaryota</taxon>
        <taxon>Metazoa</taxon>
        <taxon>Ecdysozoa</taxon>
        <taxon>Arthropoda</taxon>
        <taxon>Crustacea</taxon>
        <taxon>Multicrustacea</taxon>
        <taxon>Malacostraca</taxon>
        <taxon>Eumalacostraca</taxon>
        <taxon>Peracarida</taxon>
        <taxon>Amphipoda</taxon>
        <taxon>Senticaudata</taxon>
        <taxon>Talitrida</taxon>
        <taxon>Talitroidea</taxon>
        <taxon>Hyalellidae</taxon>
        <taxon>Hyalella</taxon>
    </lineage>
</organism>
<dbReference type="GO" id="GO:0042302">
    <property type="term" value="F:structural constituent of cuticle"/>
    <property type="evidence" value="ECO:0007669"/>
    <property type="project" value="UniProtKB-UniRule"/>
</dbReference>
<dbReference type="PANTHER" id="PTHR12236:SF79">
    <property type="entry name" value="CUTICULAR PROTEIN 50CB-RELATED"/>
    <property type="match status" value="1"/>
</dbReference>
<dbReference type="PANTHER" id="PTHR12236">
    <property type="entry name" value="STRUCTURAL CONTITUENT OF CUTICLE"/>
    <property type="match status" value="1"/>
</dbReference>
<dbReference type="InterPro" id="IPR051217">
    <property type="entry name" value="Insect_Cuticle_Struc_Prot"/>
</dbReference>